<accession>A0ABU3BIE5</accession>
<feature type="domain" description="N-acetyltransferase" evidence="1">
    <location>
        <begin position="14"/>
        <end position="145"/>
    </location>
</feature>
<dbReference type="RefSeq" id="WP_311387900.1">
    <property type="nucleotide sequence ID" value="NZ_JAVRHU010000002.1"/>
</dbReference>
<dbReference type="EMBL" id="JAVRHU010000002">
    <property type="protein sequence ID" value="MDT0621928.1"/>
    <property type="molecule type" value="Genomic_DNA"/>
</dbReference>
<dbReference type="Pfam" id="PF13302">
    <property type="entry name" value="Acetyltransf_3"/>
    <property type="match status" value="1"/>
</dbReference>
<gene>
    <name evidence="2" type="ORF">RM520_09830</name>
</gene>
<evidence type="ECO:0000259" key="1">
    <source>
        <dbReference type="Pfam" id="PF13302"/>
    </source>
</evidence>
<dbReference type="Gene3D" id="3.40.630.30">
    <property type="match status" value="1"/>
</dbReference>
<name>A0ABU3BIE5_9FLAO</name>
<protein>
    <submittedName>
        <fullName evidence="2">GNAT family N-acetyltransferase</fullName>
    </submittedName>
</protein>
<dbReference type="InterPro" id="IPR016181">
    <property type="entry name" value="Acyl_CoA_acyltransferase"/>
</dbReference>
<reference evidence="2 3" key="1">
    <citation type="submission" date="2023-09" db="EMBL/GenBank/DDBJ databases">
        <authorList>
            <person name="Rey-Velasco X."/>
        </authorList>
    </citation>
    <scope>NUCLEOTIDE SEQUENCE [LARGE SCALE GENOMIC DNA]</scope>
    <source>
        <strain evidence="2 3">P007</strain>
    </source>
</reference>
<organism evidence="2 3">
    <name type="scientific">Croceitalea vernalis</name>
    <dbReference type="NCBI Taxonomy" id="3075599"/>
    <lineage>
        <taxon>Bacteria</taxon>
        <taxon>Pseudomonadati</taxon>
        <taxon>Bacteroidota</taxon>
        <taxon>Flavobacteriia</taxon>
        <taxon>Flavobacteriales</taxon>
        <taxon>Flavobacteriaceae</taxon>
        <taxon>Croceitalea</taxon>
    </lineage>
</organism>
<dbReference type="Proteomes" id="UP001250662">
    <property type="component" value="Unassembled WGS sequence"/>
</dbReference>
<evidence type="ECO:0000313" key="2">
    <source>
        <dbReference type="EMBL" id="MDT0621928.1"/>
    </source>
</evidence>
<sequence>MIDLQPTLENELVIVRPLLDKDFENLYHVASDAEIWKLHQNPDRFELAVFKEFFKNAMASKGAFAIFDKATKTIIGSSRYKRHENASNAVEIGWTFLSRDFWGGKYNKAFKHLMIIHAFKYFDYVLFNVDENNFRSQKAVKKLGGKLIDKSGLLKHLHTPKETGLTFVLDKTQYS</sequence>
<dbReference type="PANTHER" id="PTHR43610:SF1">
    <property type="entry name" value="N-ACETYLTRANSFERASE DOMAIN-CONTAINING PROTEIN"/>
    <property type="match status" value="1"/>
</dbReference>
<dbReference type="SUPFAM" id="SSF55729">
    <property type="entry name" value="Acyl-CoA N-acyltransferases (Nat)"/>
    <property type="match status" value="1"/>
</dbReference>
<dbReference type="InterPro" id="IPR000182">
    <property type="entry name" value="GNAT_dom"/>
</dbReference>
<evidence type="ECO:0000313" key="3">
    <source>
        <dbReference type="Proteomes" id="UP001250662"/>
    </source>
</evidence>
<dbReference type="PANTHER" id="PTHR43610">
    <property type="entry name" value="BLL6696 PROTEIN"/>
    <property type="match status" value="1"/>
</dbReference>
<keyword evidence="3" id="KW-1185">Reference proteome</keyword>
<comment type="caution">
    <text evidence="2">The sequence shown here is derived from an EMBL/GenBank/DDBJ whole genome shotgun (WGS) entry which is preliminary data.</text>
</comment>
<proteinExistence type="predicted"/>